<accession>A0ABQ4N965</accession>
<reference evidence="1 2" key="1">
    <citation type="submission" date="2021-04" db="EMBL/GenBank/DDBJ databases">
        <title>Draft genome sequence of Paenibacillus cisolokensis, LC2-13A.</title>
        <authorList>
            <person name="Uke A."/>
            <person name="Chhe C."/>
            <person name="Baramee S."/>
            <person name="Kosugi A."/>
        </authorList>
    </citation>
    <scope>NUCLEOTIDE SEQUENCE [LARGE SCALE GENOMIC DNA]</scope>
    <source>
        <strain evidence="1 2">LC2-13A</strain>
    </source>
</reference>
<sequence>MIGDPATYVYADRMSAAAILDAVKAGRVYVSRRPVLDIEAEADGEVFPLGSGLTEPVGYSEAGFVRCRLAVPNAAAAVPHVIGNGAEIAVHPISKAVSEFEFRQDWKADAGYVWRRFELRSDSGELLAFTNPISCGSKTKSIATCRRRSRAGSVWLYHPLFRWELL</sequence>
<organism evidence="1 2">
    <name type="scientific">Paenibacillus cisolokensis</name>
    <dbReference type="NCBI Taxonomy" id="1658519"/>
    <lineage>
        <taxon>Bacteria</taxon>
        <taxon>Bacillati</taxon>
        <taxon>Bacillota</taxon>
        <taxon>Bacilli</taxon>
        <taxon>Bacillales</taxon>
        <taxon>Paenibacillaceae</taxon>
        <taxon>Paenibacillus</taxon>
    </lineage>
</organism>
<name>A0ABQ4N965_9BACL</name>
<evidence type="ECO:0000313" key="2">
    <source>
        <dbReference type="Proteomes" id="UP000680304"/>
    </source>
</evidence>
<dbReference type="RefSeq" id="WP_213529293.1">
    <property type="nucleotide sequence ID" value="NZ_BOVJ01000105.1"/>
</dbReference>
<evidence type="ECO:0000313" key="1">
    <source>
        <dbReference type="EMBL" id="GIQ64735.1"/>
    </source>
</evidence>
<comment type="caution">
    <text evidence="1">The sequence shown here is derived from an EMBL/GenBank/DDBJ whole genome shotgun (WGS) entry which is preliminary data.</text>
</comment>
<dbReference type="Proteomes" id="UP000680304">
    <property type="component" value="Unassembled WGS sequence"/>
</dbReference>
<gene>
    <name evidence="1" type="ORF">PACILC2_33030</name>
</gene>
<dbReference type="EMBL" id="BOVJ01000105">
    <property type="protein sequence ID" value="GIQ64735.1"/>
    <property type="molecule type" value="Genomic_DNA"/>
</dbReference>
<keyword evidence="2" id="KW-1185">Reference proteome</keyword>
<proteinExistence type="predicted"/>
<protein>
    <submittedName>
        <fullName evidence="1">Uncharacterized protein</fullName>
    </submittedName>
</protein>